<organism evidence="1 2">
    <name type="scientific">Phoxinus phoxinus</name>
    <name type="common">Eurasian minnow</name>
    <dbReference type="NCBI Taxonomy" id="58324"/>
    <lineage>
        <taxon>Eukaryota</taxon>
        <taxon>Metazoa</taxon>
        <taxon>Chordata</taxon>
        <taxon>Craniata</taxon>
        <taxon>Vertebrata</taxon>
        <taxon>Euteleostomi</taxon>
        <taxon>Actinopterygii</taxon>
        <taxon>Neopterygii</taxon>
        <taxon>Teleostei</taxon>
        <taxon>Ostariophysi</taxon>
        <taxon>Cypriniformes</taxon>
        <taxon>Leuciscidae</taxon>
        <taxon>Phoxininae</taxon>
        <taxon>Phoxinus</taxon>
    </lineage>
</organism>
<dbReference type="InterPro" id="IPR045860">
    <property type="entry name" value="Snake_toxin-like_sf"/>
</dbReference>
<evidence type="ECO:0000313" key="2">
    <source>
        <dbReference type="Proteomes" id="UP001364617"/>
    </source>
</evidence>
<keyword evidence="2" id="KW-1185">Reference proteome</keyword>
<dbReference type="AlphaFoldDB" id="A0AAN9H109"/>
<gene>
    <name evidence="1" type="ORF">R3I93_014330</name>
</gene>
<comment type="caution">
    <text evidence="1">The sequence shown here is derived from an EMBL/GenBank/DDBJ whole genome shotgun (WGS) entry which is preliminary data.</text>
</comment>
<dbReference type="Gene3D" id="2.10.60.10">
    <property type="entry name" value="CD59"/>
    <property type="match status" value="1"/>
</dbReference>
<protein>
    <submittedName>
        <fullName evidence="1">Uncharacterized protein</fullName>
    </submittedName>
</protein>
<reference evidence="1 2" key="1">
    <citation type="submission" date="2024-02" db="EMBL/GenBank/DDBJ databases">
        <title>Chromosome-level genome assembly of the Eurasian Minnow (Phoxinus phoxinus).</title>
        <authorList>
            <person name="Oriowo T.O."/>
            <person name="Martin S."/>
            <person name="Stange M."/>
            <person name="Chrysostomakis Y."/>
            <person name="Brown T."/>
            <person name="Winkler S."/>
            <person name="Kukowka S."/>
            <person name="Myers E.W."/>
            <person name="Bohne A."/>
        </authorList>
    </citation>
    <scope>NUCLEOTIDE SEQUENCE [LARGE SCALE GENOMIC DNA]</scope>
    <source>
        <strain evidence="1">ZFMK-TIS-60720</strain>
        <tissue evidence="1">Whole Organism</tissue>
    </source>
</reference>
<sequence length="71" mass="7602">MDCSGSQDRCIEGTATFNGQTFPINGCANKAACESVASFWCCEGNLCNGAQCVTQSVLFLCCSLLSYFLMH</sequence>
<accession>A0AAN9H109</accession>
<proteinExistence type="predicted"/>
<name>A0AAN9H109_9TELE</name>
<evidence type="ECO:0000313" key="1">
    <source>
        <dbReference type="EMBL" id="KAK7143126.1"/>
    </source>
</evidence>
<dbReference type="EMBL" id="JAYKXH010000015">
    <property type="protein sequence ID" value="KAK7143126.1"/>
    <property type="molecule type" value="Genomic_DNA"/>
</dbReference>
<dbReference type="Proteomes" id="UP001364617">
    <property type="component" value="Unassembled WGS sequence"/>
</dbReference>
<dbReference type="SUPFAM" id="SSF57302">
    <property type="entry name" value="Snake toxin-like"/>
    <property type="match status" value="1"/>
</dbReference>